<dbReference type="Proteomes" id="UP000028828">
    <property type="component" value="Unassembled WGS sequence"/>
</dbReference>
<dbReference type="VEuPathDB" id="ToxoDB:TGP89_219470"/>
<dbReference type="EMBL" id="AEYI02001362">
    <property type="protein sequence ID" value="KFG38381.1"/>
    <property type="molecule type" value="Genomic_DNA"/>
</dbReference>
<proteinExistence type="predicted"/>
<sequence>MSRARFAASSRVCLLRVREVFAERDSRKSFFTEETWISKGEFRGVAVPGLTAPVGGRFRQPILRAVRGADRSVFSLFLDAETLFDSRKLFQESSVNDSRFLPGNFTGTAPASASHIAVSSLEGSAADAAFLRRWRLSLPWENSSRAACLNGERVHSFLASCHTRRFAVFLR</sequence>
<evidence type="ECO:0000313" key="1">
    <source>
        <dbReference type="EMBL" id="KFG38381.1"/>
    </source>
</evidence>
<dbReference type="AlphaFoldDB" id="A0A086K1W3"/>
<organism evidence="1 2">
    <name type="scientific">Toxoplasma gondii p89</name>
    <dbReference type="NCBI Taxonomy" id="943119"/>
    <lineage>
        <taxon>Eukaryota</taxon>
        <taxon>Sar</taxon>
        <taxon>Alveolata</taxon>
        <taxon>Apicomplexa</taxon>
        <taxon>Conoidasida</taxon>
        <taxon>Coccidia</taxon>
        <taxon>Eucoccidiorida</taxon>
        <taxon>Eimeriorina</taxon>
        <taxon>Sarcocystidae</taxon>
        <taxon>Toxoplasma</taxon>
    </lineage>
</organism>
<protein>
    <submittedName>
        <fullName evidence="1">Uncharacterized protein</fullName>
    </submittedName>
</protein>
<comment type="caution">
    <text evidence="1">The sequence shown here is derived from an EMBL/GenBank/DDBJ whole genome shotgun (WGS) entry which is preliminary data.</text>
</comment>
<accession>A0A086K1W3</accession>
<name>A0A086K1W3_TOXGO</name>
<gene>
    <name evidence="1" type="ORF">TGP89_219470</name>
</gene>
<reference evidence="1 2" key="1">
    <citation type="submission" date="2014-03" db="EMBL/GenBank/DDBJ databases">
        <authorList>
            <person name="Sibley D."/>
            <person name="Venepally P."/>
            <person name="Karamycheva S."/>
            <person name="Hadjithomas M."/>
            <person name="Khan A."/>
            <person name="Brunk B."/>
            <person name="Roos D."/>
            <person name="Caler E."/>
            <person name="Lorenzi H."/>
        </authorList>
    </citation>
    <scope>NUCLEOTIDE SEQUENCE [LARGE SCALE GENOMIC DNA]</scope>
    <source>
        <strain evidence="2">p89</strain>
    </source>
</reference>
<evidence type="ECO:0000313" key="2">
    <source>
        <dbReference type="Proteomes" id="UP000028828"/>
    </source>
</evidence>